<dbReference type="PANTHER" id="PTHR10331:SF6">
    <property type="entry name" value="SPINDLE ASSEMBLY ABNORMAL 4"/>
    <property type="match status" value="1"/>
</dbReference>
<proteinExistence type="inferred from homology"/>
<dbReference type="PANTHER" id="PTHR10331">
    <property type="entry name" value="T COMPLEX PROTEIN 10"/>
    <property type="match status" value="1"/>
</dbReference>
<feature type="coiled-coil region" evidence="2">
    <location>
        <begin position="696"/>
        <end position="843"/>
    </location>
</feature>
<feature type="domain" description="Centromere protein J C-terminal" evidence="4">
    <location>
        <begin position="1198"/>
        <end position="1228"/>
    </location>
</feature>
<sequence length="1242" mass="143415">MDVEASIADRLQKLKQWQIQQQEKLLKQQQIQREILSYEQDCIYKALGLSVHDFDVIKDAKNTDIISETGIKEIMCDKDLALDCCAKNSDNVLEIIDKRIPTNVNLSFNDCDKEESDDSDCASTIVEESKNSFKNYRSDILTQEVNDSLIEGIKPLSMNDISNRNASIDDIPLPSPKKNFQMLLEEKLQTEPEVMSNAQTNAKVKQKRPFLKKGQGLLRYNMSTNLHHSVVTARYNKPLCSNTRHSNKNNKSKKSAIHTPIIPKTRDVSAVNEKQQLNLKTVPLPKKKIVGKSSATSNQITQVTSNQSGYPLEINISDCDSKAEKELEEMRIFELLEEKAENSSFCSTSSTVLAFLQQSTPFKIKTKLNHIRKENDTAIKDQQINDQASNVIGKESGVKIKQAPHIENLKLNVQCQTEPYKCSYTNTTTADSYWNTSIKNVEEKSYLSTNQILQIDEAYTSYPKNHDISSAAVSLNSDEKGDTSLENDSNLSHDSETSHHVKFAECNEYRTIDLMDMSDTESNPSLKDYIKQQNWDDCSSESSDIKKKLPLECEEKIRNSSFKIITGKKTIEECNENDLYNCVMKTAHMPEENILRYRDESPDEDTCYDNNCEPIIEEIVQTSDEERFVLSSPLSSSSSSLSDAQKLTAHERKDYVLRNKSEKITEKIAKVYSNLTEDDNLYSSEEHANQISTFETELLKNRLLQLEKEIDIFRKESSALLLQRRKLQEEEAILCKQYSEKEKNFEENKKRVQNQLEEEKKRIAREKITMENRIRDAQEKARQSKIERQTAQNLREQLEQLKDELNIKESRWNATESRYKSELRVLRVENSKLKQEIVNLQNIKRTNIKNLKKTNGQVITKAINQINKRIVVAPSKDSLPKMSQDLLDTSTNNSIHNNDDENEEENDKLTKLTNVNNDFKQMEDNESDKIKYKQVEIESQLPKSNQKLLEENILEKKRFLYEDLLKDATTDFMEDQFYTKQDLLNDPQPVVTQVQRLNTKSNDRSYSSATNKDYARTAYAENNAKYFTSRPRKVNENSDEDDMEEKKREDRILSPKRNSNSTLDHSSLQRQSSKTNTNAVEQIQFADGHIEYWYPNNNVKKIFPDQEVTKMIYYNGDVREIDKNKKIKYFYAATKTWHTTTPDGLEILEFPDGQVEKRMPDGTIEVLFPDGTIAQTFNNGDKILTLPNGQKEIHTKAYKRREYPDGTIKLVYEDGTQETRYSNGRKRIKDKDGNLLMDSFDA</sequence>
<evidence type="ECO:0008006" key="8">
    <source>
        <dbReference type="Google" id="ProtNLM"/>
    </source>
</evidence>
<keyword evidence="2" id="KW-0175">Coiled coil</keyword>
<evidence type="ECO:0000256" key="3">
    <source>
        <dbReference type="SAM" id="MobiDB-lite"/>
    </source>
</evidence>
<feature type="compositionally biased region" description="Polar residues" evidence="3">
    <location>
        <begin position="1056"/>
        <end position="1077"/>
    </location>
</feature>
<evidence type="ECO:0000256" key="2">
    <source>
        <dbReference type="SAM" id="Coils"/>
    </source>
</evidence>
<dbReference type="GO" id="GO:0061511">
    <property type="term" value="P:centriole elongation"/>
    <property type="evidence" value="ECO:0007669"/>
    <property type="project" value="TreeGrafter"/>
</dbReference>
<name>A0AAW2FEW8_9HYME</name>
<evidence type="ECO:0000259" key="4">
    <source>
        <dbReference type="Pfam" id="PF07202"/>
    </source>
</evidence>
<keyword evidence="7" id="KW-1185">Reference proteome</keyword>
<dbReference type="GO" id="GO:0005813">
    <property type="term" value="C:centrosome"/>
    <property type="evidence" value="ECO:0007669"/>
    <property type="project" value="TreeGrafter"/>
</dbReference>
<comment type="similarity">
    <text evidence="1">Belongs to the TCP10 family.</text>
</comment>
<gene>
    <name evidence="6" type="ORF">PUN28_012446</name>
</gene>
<dbReference type="Proteomes" id="UP001430953">
    <property type="component" value="Unassembled WGS sequence"/>
</dbReference>
<evidence type="ECO:0000259" key="5">
    <source>
        <dbReference type="Pfam" id="PF25779"/>
    </source>
</evidence>
<dbReference type="InterPro" id="IPR058029">
    <property type="entry name" value="Tubulin-bd_CENPJ"/>
</dbReference>
<feature type="region of interest" description="Disordered" evidence="3">
    <location>
        <begin position="478"/>
        <end position="499"/>
    </location>
</feature>
<feature type="domain" description="Centromere protein J C-terminal" evidence="4">
    <location>
        <begin position="1160"/>
        <end position="1194"/>
    </location>
</feature>
<comment type="caution">
    <text evidence="6">The sequence shown here is derived from an EMBL/GenBank/DDBJ whole genome shotgun (WGS) entry which is preliminary data.</text>
</comment>
<dbReference type="GO" id="GO:0015631">
    <property type="term" value="F:tubulin binding"/>
    <property type="evidence" value="ECO:0007669"/>
    <property type="project" value="TreeGrafter"/>
</dbReference>
<dbReference type="Gene3D" id="2.60.450.20">
    <property type="match status" value="1"/>
</dbReference>
<evidence type="ECO:0000256" key="1">
    <source>
        <dbReference type="ARBA" id="ARBA00005627"/>
    </source>
</evidence>
<protein>
    <recommendedName>
        <fullName evidence="8">Centromere protein J</fullName>
    </recommendedName>
</protein>
<dbReference type="Pfam" id="PF25779">
    <property type="entry name" value="Tubulin-bind_CPAP"/>
    <property type="match status" value="1"/>
</dbReference>
<dbReference type="Pfam" id="PF07202">
    <property type="entry name" value="Tcp10_C"/>
    <property type="match status" value="2"/>
</dbReference>
<dbReference type="InterPro" id="IPR026581">
    <property type="entry name" value="TCP10L/CENPJ"/>
</dbReference>
<dbReference type="InterPro" id="IPR009852">
    <property type="entry name" value="CENPJ_C_dom"/>
</dbReference>
<accession>A0AAW2FEW8</accession>
<organism evidence="6 7">
    <name type="scientific">Cardiocondyla obscurior</name>
    <dbReference type="NCBI Taxonomy" id="286306"/>
    <lineage>
        <taxon>Eukaryota</taxon>
        <taxon>Metazoa</taxon>
        <taxon>Ecdysozoa</taxon>
        <taxon>Arthropoda</taxon>
        <taxon>Hexapoda</taxon>
        <taxon>Insecta</taxon>
        <taxon>Pterygota</taxon>
        <taxon>Neoptera</taxon>
        <taxon>Endopterygota</taxon>
        <taxon>Hymenoptera</taxon>
        <taxon>Apocrita</taxon>
        <taxon>Aculeata</taxon>
        <taxon>Formicoidea</taxon>
        <taxon>Formicidae</taxon>
        <taxon>Myrmicinae</taxon>
        <taxon>Cardiocondyla</taxon>
    </lineage>
</organism>
<evidence type="ECO:0000313" key="7">
    <source>
        <dbReference type="Proteomes" id="UP001430953"/>
    </source>
</evidence>
<dbReference type="InterPro" id="IPR047002">
    <property type="entry name" value="Tcp10_C_sf"/>
</dbReference>
<reference evidence="6 7" key="1">
    <citation type="submission" date="2023-03" db="EMBL/GenBank/DDBJ databases">
        <title>High recombination rates correlate with genetic variation in Cardiocondyla obscurior ants.</title>
        <authorList>
            <person name="Errbii M."/>
        </authorList>
    </citation>
    <scope>NUCLEOTIDE SEQUENCE [LARGE SCALE GENOMIC DNA]</scope>
    <source>
        <strain evidence="6">Alpha-2009</strain>
        <tissue evidence="6">Whole body</tissue>
    </source>
</reference>
<evidence type="ECO:0000313" key="6">
    <source>
        <dbReference type="EMBL" id="KAL0113291.1"/>
    </source>
</evidence>
<dbReference type="EMBL" id="JADYXP020000012">
    <property type="protein sequence ID" value="KAL0113291.1"/>
    <property type="molecule type" value="Genomic_DNA"/>
</dbReference>
<feature type="domain" description="CENPJ tubulin-binding region" evidence="5">
    <location>
        <begin position="177"/>
        <end position="221"/>
    </location>
</feature>
<dbReference type="GO" id="GO:0005814">
    <property type="term" value="C:centriole"/>
    <property type="evidence" value="ECO:0007669"/>
    <property type="project" value="TreeGrafter"/>
</dbReference>
<feature type="compositionally biased region" description="Basic and acidic residues" evidence="3">
    <location>
        <begin position="1044"/>
        <end position="1053"/>
    </location>
</feature>
<dbReference type="AlphaFoldDB" id="A0AAW2FEW8"/>
<dbReference type="GO" id="GO:0060271">
    <property type="term" value="P:cilium assembly"/>
    <property type="evidence" value="ECO:0007669"/>
    <property type="project" value="TreeGrafter"/>
</dbReference>
<feature type="region of interest" description="Disordered" evidence="3">
    <location>
        <begin position="997"/>
        <end position="1077"/>
    </location>
</feature>
<feature type="compositionally biased region" description="Polar residues" evidence="3">
    <location>
        <begin position="997"/>
        <end position="1011"/>
    </location>
</feature>